<dbReference type="AlphaFoldDB" id="A0A9W9YFE5"/>
<protein>
    <submittedName>
        <fullName evidence="2">Uncharacterized protein</fullName>
    </submittedName>
</protein>
<comment type="caution">
    <text evidence="2">The sequence shown here is derived from an EMBL/GenBank/DDBJ whole genome shotgun (WGS) entry which is preliminary data.</text>
</comment>
<dbReference type="OrthoDB" id="5989808at2759"/>
<feature type="region of interest" description="Disordered" evidence="1">
    <location>
        <begin position="15"/>
        <end position="96"/>
    </location>
</feature>
<accession>A0A9W9YFE5</accession>
<sequence>MASYLTDMDEIHRIIFEAPESSDDSWESSAEDSSESSSIDSESENAQTTRGGEQEVQRVQLQQADREICRKSRIKRKPSSIKEGDSETFEVPAPKRSCRRRKKETIDACNSILGGIKVPALDGIWLTLVNESTPARLANYVNTSIKMMTKVIPRVCKKPIYKDFENSLVKVCLAKSSTRLYI</sequence>
<evidence type="ECO:0000313" key="3">
    <source>
        <dbReference type="Proteomes" id="UP001163046"/>
    </source>
</evidence>
<name>A0A9W9YFE5_9CNID</name>
<feature type="compositionally biased region" description="Polar residues" evidence="1">
    <location>
        <begin position="45"/>
        <end position="63"/>
    </location>
</feature>
<evidence type="ECO:0000313" key="2">
    <source>
        <dbReference type="EMBL" id="KAJ7337897.1"/>
    </source>
</evidence>
<gene>
    <name evidence="2" type="ORF">OS493_008056</name>
</gene>
<organism evidence="2 3">
    <name type="scientific">Desmophyllum pertusum</name>
    <dbReference type="NCBI Taxonomy" id="174260"/>
    <lineage>
        <taxon>Eukaryota</taxon>
        <taxon>Metazoa</taxon>
        <taxon>Cnidaria</taxon>
        <taxon>Anthozoa</taxon>
        <taxon>Hexacorallia</taxon>
        <taxon>Scleractinia</taxon>
        <taxon>Caryophylliina</taxon>
        <taxon>Caryophylliidae</taxon>
        <taxon>Desmophyllum</taxon>
    </lineage>
</organism>
<evidence type="ECO:0000256" key="1">
    <source>
        <dbReference type="SAM" id="MobiDB-lite"/>
    </source>
</evidence>
<dbReference type="EMBL" id="MU827780">
    <property type="protein sequence ID" value="KAJ7337897.1"/>
    <property type="molecule type" value="Genomic_DNA"/>
</dbReference>
<dbReference type="Proteomes" id="UP001163046">
    <property type="component" value="Unassembled WGS sequence"/>
</dbReference>
<proteinExistence type="predicted"/>
<reference evidence="2" key="1">
    <citation type="submission" date="2023-01" db="EMBL/GenBank/DDBJ databases">
        <title>Genome assembly of the deep-sea coral Lophelia pertusa.</title>
        <authorList>
            <person name="Herrera S."/>
            <person name="Cordes E."/>
        </authorList>
    </citation>
    <scope>NUCLEOTIDE SEQUENCE</scope>
    <source>
        <strain evidence="2">USNM1676648</strain>
        <tissue evidence="2">Polyp</tissue>
    </source>
</reference>
<feature type="compositionally biased region" description="Acidic residues" evidence="1">
    <location>
        <begin position="20"/>
        <end position="34"/>
    </location>
</feature>
<keyword evidence="3" id="KW-1185">Reference proteome</keyword>